<dbReference type="InterPro" id="IPR008269">
    <property type="entry name" value="Lon_proteolytic"/>
</dbReference>
<dbReference type="FunFam" id="3.40.50.300:FF:000021">
    <property type="entry name" value="Lon protease homolog"/>
    <property type="match status" value="1"/>
</dbReference>
<dbReference type="Gene3D" id="1.20.5.5270">
    <property type="match status" value="1"/>
</dbReference>
<comment type="caution">
    <text evidence="19">The sequence shown here is derived from an EMBL/GenBank/DDBJ whole genome shotgun (WGS) entry which is preliminary data.</text>
</comment>
<dbReference type="PIRSF" id="PIRSF001174">
    <property type="entry name" value="Lon_proteas"/>
    <property type="match status" value="1"/>
</dbReference>
<feature type="domain" description="Lon N-terminal" evidence="18">
    <location>
        <begin position="7"/>
        <end position="201"/>
    </location>
</feature>
<evidence type="ECO:0000256" key="16">
    <source>
        <dbReference type="SAM" id="MobiDB-lite"/>
    </source>
</evidence>
<evidence type="ECO:0000256" key="12">
    <source>
        <dbReference type="PIRSR" id="PIRSR001174-1"/>
    </source>
</evidence>
<evidence type="ECO:0000256" key="15">
    <source>
        <dbReference type="RuleBase" id="RU000591"/>
    </source>
</evidence>
<evidence type="ECO:0000313" key="20">
    <source>
        <dbReference type="Proteomes" id="UP000264071"/>
    </source>
</evidence>
<dbReference type="GO" id="GO:0004176">
    <property type="term" value="F:ATP-dependent peptidase activity"/>
    <property type="evidence" value="ECO:0007669"/>
    <property type="project" value="UniProtKB-UniRule"/>
</dbReference>
<dbReference type="GO" id="GO:0006515">
    <property type="term" value="P:protein quality control for misfolded or incompletely synthesized proteins"/>
    <property type="evidence" value="ECO:0007669"/>
    <property type="project" value="UniProtKB-UniRule"/>
</dbReference>
<feature type="compositionally biased region" description="Basic and acidic residues" evidence="16">
    <location>
        <begin position="375"/>
        <end position="385"/>
    </location>
</feature>
<dbReference type="SUPFAM" id="SSF52540">
    <property type="entry name" value="P-loop containing nucleoside triphosphate hydrolases"/>
    <property type="match status" value="1"/>
</dbReference>
<dbReference type="Gene3D" id="3.40.50.300">
    <property type="entry name" value="P-loop containing nucleotide triphosphate hydrolases"/>
    <property type="match status" value="1"/>
</dbReference>
<evidence type="ECO:0000259" key="17">
    <source>
        <dbReference type="PROSITE" id="PS51786"/>
    </source>
</evidence>
<dbReference type="InterPro" id="IPR027065">
    <property type="entry name" value="Lon_Prtase"/>
</dbReference>
<dbReference type="PANTHER" id="PTHR10046">
    <property type="entry name" value="ATP DEPENDENT LON PROTEASE FAMILY MEMBER"/>
    <property type="match status" value="1"/>
</dbReference>
<feature type="active site" evidence="10 12">
    <location>
        <position position="742"/>
    </location>
</feature>
<dbReference type="SMART" id="SM00464">
    <property type="entry name" value="LON"/>
    <property type="match status" value="1"/>
</dbReference>
<dbReference type="PROSITE" id="PS51786">
    <property type="entry name" value="LON_PROTEOLYTIC"/>
    <property type="match status" value="1"/>
</dbReference>
<dbReference type="InterPro" id="IPR003959">
    <property type="entry name" value="ATPase_AAA_core"/>
</dbReference>
<reference evidence="19 20" key="1">
    <citation type="journal article" date="2018" name="Nat. Biotechnol.">
        <title>A standardized bacterial taxonomy based on genome phylogeny substantially revises the tree of life.</title>
        <authorList>
            <person name="Parks D.H."/>
            <person name="Chuvochina M."/>
            <person name="Waite D.W."/>
            <person name="Rinke C."/>
            <person name="Skarshewski A."/>
            <person name="Chaumeil P.A."/>
            <person name="Hugenholtz P."/>
        </authorList>
    </citation>
    <scope>NUCLEOTIDE SEQUENCE [LARGE SCALE GENOMIC DNA]</scope>
    <source>
        <strain evidence="19">UBA8844</strain>
    </source>
</reference>
<evidence type="ECO:0000259" key="18">
    <source>
        <dbReference type="PROSITE" id="PS51787"/>
    </source>
</evidence>
<dbReference type="Pfam" id="PF22667">
    <property type="entry name" value="Lon_lid"/>
    <property type="match status" value="1"/>
</dbReference>
<keyword evidence="8 10" id="KW-0346">Stress response</keyword>
<organism evidence="19 20">
    <name type="scientific">Gemmatimonas aurantiaca</name>
    <dbReference type="NCBI Taxonomy" id="173480"/>
    <lineage>
        <taxon>Bacteria</taxon>
        <taxon>Pseudomonadati</taxon>
        <taxon>Gemmatimonadota</taxon>
        <taxon>Gemmatimonadia</taxon>
        <taxon>Gemmatimonadales</taxon>
        <taxon>Gemmatimonadaceae</taxon>
        <taxon>Gemmatimonas</taxon>
    </lineage>
</organism>
<dbReference type="PROSITE" id="PS51787">
    <property type="entry name" value="LON_N"/>
    <property type="match status" value="1"/>
</dbReference>
<protein>
    <recommendedName>
        <fullName evidence="10 11">Lon protease</fullName>
        <ecNumber evidence="10 11">3.4.21.53</ecNumber>
    </recommendedName>
    <alternativeName>
        <fullName evidence="10">ATP-dependent protease La</fullName>
    </alternativeName>
</protein>
<keyword evidence="7 10" id="KW-0067">ATP-binding</keyword>
<proteinExistence type="evidence at transcript level"/>
<dbReference type="GO" id="GO:0005737">
    <property type="term" value="C:cytoplasm"/>
    <property type="evidence" value="ECO:0007669"/>
    <property type="project" value="UniProtKB-SubCell"/>
</dbReference>
<dbReference type="Proteomes" id="UP000264071">
    <property type="component" value="Unassembled WGS sequence"/>
</dbReference>
<dbReference type="EMBL" id="DPIY01000010">
    <property type="protein sequence ID" value="HCT58170.1"/>
    <property type="molecule type" value="Genomic_DNA"/>
</dbReference>
<comment type="subunit">
    <text evidence="10 11">Homohexamer. Organized in a ring with a central cavity.</text>
</comment>
<feature type="compositionally biased region" description="Polar residues" evidence="16">
    <location>
        <begin position="364"/>
        <end position="374"/>
    </location>
</feature>
<dbReference type="SMART" id="SM00382">
    <property type="entry name" value="AAA"/>
    <property type="match status" value="1"/>
</dbReference>
<dbReference type="InterPro" id="IPR046336">
    <property type="entry name" value="Lon_prtase_N_sf"/>
</dbReference>
<dbReference type="InterPro" id="IPR054594">
    <property type="entry name" value="Lon_lid"/>
</dbReference>
<dbReference type="SUPFAM" id="SSF88697">
    <property type="entry name" value="PUA domain-like"/>
    <property type="match status" value="1"/>
</dbReference>
<gene>
    <name evidence="10 19" type="primary">lon</name>
    <name evidence="19" type="ORF">DGD08_13275</name>
</gene>
<dbReference type="Gene3D" id="2.30.130.40">
    <property type="entry name" value="LON domain-like"/>
    <property type="match status" value="1"/>
</dbReference>
<dbReference type="InterPro" id="IPR015947">
    <property type="entry name" value="PUA-like_sf"/>
</dbReference>
<dbReference type="GO" id="GO:0004252">
    <property type="term" value="F:serine-type endopeptidase activity"/>
    <property type="evidence" value="ECO:0007669"/>
    <property type="project" value="UniProtKB-UniRule"/>
</dbReference>
<evidence type="ECO:0000256" key="9">
    <source>
        <dbReference type="ARBA" id="ARBA00050665"/>
    </source>
</evidence>
<keyword evidence="3 10" id="KW-0645">Protease</keyword>
<comment type="similarity">
    <text evidence="10 11 14 15">Belongs to the peptidase S16 family.</text>
</comment>
<dbReference type="SUPFAM" id="SSF54211">
    <property type="entry name" value="Ribosomal protein S5 domain 2-like"/>
    <property type="match status" value="1"/>
</dbReference>
<dbReference type="Pfam" id="PF00004">
    <property type="entry name" value="AAA"/>
    <property type="match status" value="1"/>
</dbReference>
<dbReference type="InterPro" id="IPR027417">
    <property type="entry name" value="P-loop_NTPase"/>
</dbReference>
<name>A0A3D4VAM6_9BACT</name>
<dbReference type="OMA" id="VLDCVPM"/>
<comment type="induction">
    <text evidence="10">By heat shock.</text>
</comment>
<evidence type="ECO:0000256" key="4">
    <source>
        <dbReference type="ARBA" id="ARBA00022741"/>
    </source>
</evidence>
<feature type="binding site" evidence="10 13">
    <location>
        <begin position="401"/>
        <end position="408"/>
    </location>
    <ligand>
        <name>ATP</name>
        <dbReference type="ChEBI" id="CHEBI:30616"/>
    </ligand>
</feature>
<comment type="catalytic activity">
    <reaction evidence="9 10 11 14">
        <text>Hydrolysis of proteins in presence of ATP.</text>
        <dbReference type="EC" id="3.4.21.53"/>
    </reaction>
</comment>
<dbReference type="GO" id="GO:0016887">
    <property type="term" value="F:ATP hydrolysis activity"/>
    <property type="evidence" value="ECO:0007669"/>
    <property type="project" value="UniProtKB-UniRule"/>
</dbReference>
<dbReference type="PRINTS" id="PR00830">
    <property type="entry name" value="ENDOLAPTASE"/>
</dbReference>
<evidence type="ECO:0000256" key="3">
    <source>
        <dbReference type="ARBA" id="ARBA00022670"/>
    </source>
</evidence>
<evidence type="ECO:0000256" key="2">
    <source>
        <dbReference type="ARBA" id="ARBA00022490"/>
    </source>
</evidence>
<accession>A0A3D4VAM6</accession>
<evidence type="ECO:0000256" key="6">
    <source>
        <dbReference type="ARBA" id="ARBA00022825"/>
    </source>
</evidence>
<feature type="active site" evidence="10 12">
    <location>
        <position position="785"/>
    </location>
</feature>
<dbReference type="CDD" id="cd19500">
    <property type="entry name" value="RecA-like_Lon"/>
    <property type="match status" value="1"/>
</dbReference>
<keyword evidence="6 10" id="KW-0720">Serine protease</keyword>
<dbReference type="Pfam" id="PF02190">
    <property type="entry name" value="LON_substr_bdg"/>
    <property type="match status" value="1"/>
</dbReference>
<evidence type="ECO:0000256" key="14">
    <source>
        <dbReference type="PROSITE-ProRule" id="PRU01122"/>
    </source>
</evidence>
<evidence type="ECO:0000256" key="13">
    <source>
        <dbReference type="PIRSR" id="PIRSR001174-2"/>
    </source>
</evidence>
<dbReference type="PROSITE" id="PS01046">
    <property type="entry name" value="LON_SER"/>
    <property type="match status" value="1"/>
</dbReference>
<dbReference type="Gene3D" id="3.30.230.10">
    <property type="match status" value="1"/>
</dbReference>
<keyword evidence="5 10" id="KW-0378">Hydrolase</keyword>
<comment type="subcellular location">
    <subcellularLocation>
        <location evidence="1 10 11">Cytoplasm</location>
    </subcellularLocation>
</comment>
<feature type="domain" description="Lon proteolytic" evidence="17">
    <location>
        <begin position="640"/>
        <end position="836"/>
    </location>
</feature>
<comment type="function">
    <text evidence="10">ATP-dependent serine protease that mediates the selective degradation of mutant and abnormal proteins as well as certain short-lived regulatory proteins. Required for cellular homeostasis and for survival from DNA damage and developmental changes induced by stress. Degrades polypeptides processively to yield small peptide fragments that are 5 to 10 amino acids long. Binds to DNA in a double-stranded, site-specific manner.</text>
</comment>
<evidence type="ECO:0000256" key="10">
    <source>
        <dbReference type="HAMAP-Rule" id="MF_01973"/>
    </source>
</evidence>
<dbReference type="InterPro" id="IPR008268">
    <property type="entry name" value="Peptidase_S16_AS"/>
</dbReference>
<dbReference type="AlphaFoldDB" id="A0A3D4VAM6"/>
<dbReference type="EC" id="3.4.21.53" evidence="10 11"/>
<dbReference type="GO" id="GO:0034605">
    <property type="term" value="P:cellular response to heat"/>
    <property type="evidence" value="ECO:0007669"/>
    <property type="project" value="UniProtKB-UniRule"/>
</dbReference>
<dbReference type="InterPro" id="IPR003593">
    <property type="entry name" value="AAA+_ATPase"/>
</dbReference>
<dbReference type="Pfam" id="PF05362">
    <property type="entry name" value="Lon_C"/>
    <property type="match status" value="1"/>
</dbReference>
<evidence type="ECO:0000256" key="5">
    <source>
        <dbReference type="ARBA" id="ARBA00022801"/>
    </source>
</evidence>
<evidence type="ECO:0000256" key="11">
    <source>
        <dbReference type="PIRNR" id="PIRNR001174"/>
    </source>
</evidence>
<dbReference type="InterPro" id="IPR003111">
    <property type="entry name" value="Lon_prtase_N"/>
</dbReference>
<keyword evidence="2 10" id="KW-0963">Cytoplasm</keyword>
<dbReference type="InterPro" id="IPR004815">
    <property type="entry name" value="Lon_bac/euk-typ"/>
</dbReference>
<dbReference type="InterPro" id="IPR027543">
    <property type="entry name" value="Lon_bac"/>
</dbReference>
<dbReference type="Gene3D" id="1.10.8.60">
    <property type="match status" value="1"/>
</dbReference>
<evidence type="ECO:0000256" key="1">
    <source>
        <dbReference type="ARBA" id="ARBA00004496"/>
    </source>
</evidence>
<dbReference type="GO" id="GO:0005524">
    <property type="term" value="F:ATP binding"/>
    <property type="evidence" value="ECO:0007669"/>
    <property type="project" value="UniProtKB-UniRule"/>
</dbReference>
<dbReference type="HAMAP" id="MF_01973">
    <property type="entry name" value="lon_bact"/>
    <property type="match status" value="1"/>
</dbReference>
<dbReference type="Gene3D" id="1.20.58.1480">
    <property type="match status" value="1"/>
</dbReference>
<keyword evidence="4 10" id="KW-0547">Nucleotide-binding</keyword>
<evidence type="ECO:0000313" key="19">
    <source>
        <dbReference type="EMBL" id="HCT58170.1"/>
    </source>
</evidence>
<sequence>MGQRQTLPVLPLRGTVMFPGITAPIAAGRPGTLRAIETALKGDRLVFAVAQRDNTEEPAPDILFTTGVIARIGQVQRGLGGVQLLLQGEQRATALHYSEVEGHLTAVIVPAEEMMPLDLKDPAFEALHKEARERAAELGEKRGLPEEVVHQVLDSVEDAGRFADLVAGYIELTVPEKQGLLETLSVEERLRRVLVHVQRQIGLLEAQEDIKSQVQEELGERQREMFLREQLKAIQKELGDDDSSKEIIELREKLSKLELPKEARAEVERELGRLERAGRESMEAQVIRTYLEWIAELPWNERSDDHLELARSGEILDEDHYGLKEVKDRILEFLAVRQLRAQQVAAEVATTGEFPVSKLKGDTSDANPALSTTANEDRQITDTREAKSRAMARGPILLFNGPPGVGKTSIAKSIARSLGREYVRVALGGARDEADIRGHRRTYVGAMPGRIIQGMKQAGSRNPVFLLDEVDKLGQSYQGDPSSALLEVLDPAQNDSFTDHYLGVPFDLSEVLFIATSNFIQNIPGPLLDRMEVVDFSGYTEREKKEIALSYLIPRQLEESGLAGRGLSFTDDAVMKVISEYTRESGVRQLERQLGAVARKVARRVAMGDSGTIDDKVISADEVRELLGRPKVHPERANEHDEVGISTGMYYTPMGGDIMFVEASIRRGITRSSDEEEPTRVGPIALILTGQLGDVMKESARAALTYATNNADLLGIPRERMQSASEAHIHVPAGAIPKDGPSAGIAIATALVSELSNRKVRRDVSMTGEITLRGRVLPIGGVKEKVLGAHRAGIKEVIIPKANEADLEDVPDEVRAQLTFHPVETLSEVLAIALVEAPAPAEELVGV</sequence>
<dbReference type="InterPro" id="IPR014721">
    <property type="entry name" value="Ribsml_uS5_D2-typ_fold_subgr"/>
</dbReference>
<feature type="region of interest" description="Disordered" evidence="16">
    <location>
        <begin position="359"/>
        <end position="385"/>
    </location>
</feature>
<dbReference type="NCBIfam" id="TIGR00763">
    <property type="entry name" value="lon"/>
    <property type="match status" value="1"/>
</dbReference>
<dbReference type="InterPro" id="IPR020568">
    <property type="entry name" value="Ribosomal_Su5_D2-typ_SF"/>
</dbReference>
<evidence type="ECO:0000256" key="7">
    <source>
        <dbReference type="ARBA" id="ARBA00022840"/>
    </source>
</evidence>
<dbReference type="GO" id="GO:0043565">
    <property type="term" value="F:sequence-specific DNA binding"/>
    <property type="evidence" value="ECO:0007669"/>
    <property type="project" value="UniProtKB-UniRule"/>
</dbReference>
<evidence type="ECO:0000256" key="8">
    <source>
        <dbReference type="ARBA" id="ARBA00023016"/>
    </source>
</evidence>